<reference evidence="2 3" key="1">
    <citation type="journal article" date="2013" name="Proc. Natl. Acad. Sci. U.S.A.">
        <title>Structure of the archaeal head-tailed virus HSTV-1 completes the HK97 fold story.</title>
        <authorList>
            <person name="Pietila M.K."/>
            <person name="Laurinmaki P."/>
            <person name="Russell D.A."/>
            <person name="Ko C.C."/>
            <person name="Jacobs-Sera D."/>
            <person name="Hendrix R.W."/>
            <person name="Bamford D.H."/>
            <person name="Butcher S.J."/>
        </authorList>
    </citation>
    <scope>NUCLEOTIDE SEQUENCE [LARGE SCALE GENOMIC DNA]</scope>
</reference>
<name>R9QSP1_9CAUD</name>
<organism evidence="2 3">
    <name type="scientific">Haloarcula sinaiiensis tailed virus 1</name>
    <dbReference type="NCBI Taxonomy" id="1262530"/>
    <lineage>
        <taxon>Viruses</taxon>
        <taxon>Duplodnaviria</taxon>
        <taxon>Heunggongvirae</taxon>
        <taxon>Uroviricota</taxon>
        <taxon>Caudoviricetes</taxon>
        <taxon>Kirjokansivirales</taxon>
        <taxon>Shortaselviridae</taxon>
        <taxon>Lonfivirus</taxon>
        <taxon>Lonfivirus codicilli</taxon>
        <taxon>Lonfivirus HSTV1</taxon>
    </lineage>
</organism>
<evidence type="ECO:0000313" key="3">
    <source>
        <dbReference type="Proteomes" id="UP000014319"/>
    </source>
</evidence>
<dbReference type="EMBL" id="KC117378">
    <property type="protein sequence ID" value="AGC34552.1"/>
    <property type="molecule type" value="Genomic_DNA"/>
</dbReference>
<keyword evidence="1" id="KW-1133">Transmembrane helix</keyword>
<dbReference type="GeneID" id="16151491"/>
<dbReference type="RefSeq" id="YP_008083057.1">
    <property type="nucleotide sequence ID" value="NC_021471.1"/>
</dbReference>
<dbReference type="Proteomes" id="UP000014319">
    <property type="component" value="Genome"/>
</dbReference>
<evidence type="ECO:0000313" key="2">
    <source>
        <dbReference type="EMBL" id="AGC34552.1"/>
    </source>
</evidence>
<keyword evidence="1" id="KW-0812">Transmembrane</keyword>
<sequence length="60" mass="6656">MSQYITIDKLPAVAVENPALAARIITERYGAELFVVALTLVALVACWWAVRDRRRRGVAA</sequence>
<dbReference type="KEGG" id="vg:16151491"/>
<accession>R9QSP1</accession>
<proteinExistence type="predicted"/>
<keyword evidence="1" id="KW-0472">Membrane</keyword>
<keyword evidence="3" id="KW-1185">Reference proteome</keyword>
<feature type="transmembrane region" description="Helical" evidence="1">
    <location>
        <begin position="33"/>
        <end position="50"/>
    </location>
</feature>
<evidence type="ECO:0000256" key="1">
    <source>
        <dbReference type="SAM" id="Phobius"/>
    </source>
</evidence>
<gene>
    <name evidence="2" type="primary">7</name>
    <name evidence="2" type="ORF">HSTV1_7</name>
</gene>
<protein>
    <submittedName>
        <fullName evidence="2">Uncharacterized protein</fullName>
    </submittedName>
</protein>